<evidence type="ECO:0000256" key="1">
    <source>
        <dbReference type="SAM" id="Phobius"/>
    </source>
</evidence>
<dbReference type="PRINTS" id="PR00946">
    <property type="entry name" value="HGSCAVENGER"/>
</dbReference>
<dbReference type="Gene3D" id="3.30.70.100">
    <property type="match status" value="1"/>
</dbReference>
<name>A0A0F8ZNG3_9ZZZZ</name>
<proteinExistence type="predicted"/>
<dbReference type="PROSITE" id="PS50846">
    <property type="entry name" value="HMA_2"/>
    <property type="match status" value="1"/>
</dbReference>
<dbReference type="GO" id="GO:0046872">
    <property type="term" value="F:metal ion binding"/>
    <property type="evidence" value="ECO:0007669"/>
    <property type="project" value="InterPro"/>
</dbReference>
<dbReference type="InterPro" id="IPR036163">
    <property type="entry name" value="HMA_dom_sf"/>
</dbReference>
<keyword evidence="1" id="KW-0812">Transmembrane</keyword>
<feature type="transmembrane region" description="Helical" evidence="1">
    <location>
        <begin position="21"/>
        <end position="42"/>
    </location>
</feature>
<evidence type="ECO:0000313" key="3">
    <source>
        <dbReference type="EMBL" id="KKK95368.1"/>
    </source>
</evidence>
<dbReference type="InterPro" id="IPR006121">
    <property type="entry name" value="HMA_dom"/>
</dbReference>
<reference evidence="3" key="1">
    <citation type="journal article" date="2015" name="Nature">
        <title>Complex archaea that bridge the gap between prokaryotes and eukaryotes.</title>
        <authorList>
            <person name="Spang A."/>
            <person name="Saw J.H."/>
            <person name="Jorgensen S.L."/>
            <person name="Zaremba-Niedzwiedzka K."/>
            <person name="Martijn J."/>
            <person name="Lind A.E."/>
            <person name="van Eijk R."/>
            <person name="Schleper C."/>
            <person name="Guy L."/>
            <person name="Ettema T.J."/>
        </authorList>
    </citation>
    <scope>NUCLEOTIDE SEQUENCE</scope>
</reference>
<keyword evidence="1" id="KW-0472">Membrane</keyword>
<evidence type="ECO:0000259" key="2">
    <source>
        <dbReference type="PROSITE" id="PS50846"/>
    </source>
</evidence>
<feature type="domain" description="HMA" evidence="2">
    <location>
        <begin position="43"/>
        <end position="109"/>
    </location>
</feature>
<protein>
    <recommendedName>
        <fullName evidence="2">HMA domain-containing protein</fullName>
    </recommendedName>
</protein>
<keyword evidence="1" id="KW-1133">Transmembrane helix</keyword>
<dbReference type="EMBL" id="LAZR01046942">
    <property type="protein sequence ID" value="KKK95368.1"/>
    <property type="molecule type" value="Genomic_DNA"/>
</dbReference>
<gene>
    <name evidence="3" type="ORF">LCGC14_2673530</name>
</gene>
<organism evidence="3">
    <name type="scientific">marine sediment metagenome</name>
    <dbReference type="NCBI Taxonomy" id="412755"/>
    <lineage>
        <taxon>unclassified sequences</taxon>
        <taxon>metagenomes</taxon>
        <taxon>ecological metagenomes</taxon>
    </lineage>
</organism>
<accession>A0A0F8ZNG3</accession>
<dbReference type="Pfam" id="PF00403">
    <property type="entry name" value="HMA"/>
    <property type="match status" value="1"/>
</dbReference>
<sequence>VCATGNTVFQQTTGSWIVKHLILKVVLLAGFFLVLSGGARAAEQTVTLKVDMWCPSCPYIIKRSLMDVSGVKEVTTSYEKQIAVVRFDNELTGVSALTQATADLGFPSTVMSPGGD</sequence>
<dbReference type="CDD" id="cd00371">
    <property type="entry name" value="HMA"/>
    <property type="match status" value="1"/>
</dbReference>
<feature type="non-terminal residue" evidence="3">
    <location>
        <position position="1"/>
    </location>
</feature>
<dbReference type="InterPro" id="IPR001802">
    <property type="entry name" value="MerP/CopZ"/>
</dbReference>
<dbReference type="SUPFAM" id="SSF55008">
    <property type="entry name" value="HMA, heavy metal-associated domain"/>
    <property type="match status" value="1"/>
</dbReference>
<comment type="caution">
    <text evidence="3">The sequence shown here is derived from an EMBL/GenBank/DDBJ whole genome shotgun (WGS) entry which is preliminary data.</text>
</comment>
<dbReference type="AlphaFoldDB" id="A0A0F8ZNG3"/>